<dbReference type="Gene3D" id="1.20.1730.10">
    <property type="entry name" value="Sodium/glucose cotransporter"/>
    <property type="match status" value="1"/>
</dbReference>
<accession>A0A8J2Q8H1</accession>
<dbReference type="AlphaFoldDB" id="A0A8J2Q8H1"/>
<dbReference type="OrthoDB" id="5855077at2759"/>
<reference evidence="2" key="1">
    <citation type="submission" date="2021-09" db="EMBL/GenBank/DDBJ databases">
        <authorList>
            <consortium name="Pathogen Informatics"/>
        </authorList>
    </citation>
    <scope>NUCLEOTIDE SEQUENCE</scope>
</reference>
<name>A0A8J2Q8H1_9BILA</name>
<dbReference type="Proteomes" id="UP000746747">
    <property type="component" value="Unassembled WGS sequence"/>
</dbReference>
<sequence>MTALYICSYLFPFTNRKGAITGLIIGILGALILFYLYFRVAPLRFHYFPKPCINGTSIPYSLILADYKFTHRELDFIPTVSQAITNKVQELLPFLCEIPISWYPLVTFTIAISSMLLVSFCTSNNDIDKFDWKLIICAPHIGTFIHNSDNAINYNKRVAFVECESFRYAQQTPYPDTVTTVTHMIH</sequence>
<feature type="transmembrane region" description="Helical" evidence="1">
    <location>
        <begin position="100"/>
        <end position="120"/>
    </location>
</feature>
<evidence type="ECO:0000313" key="3">
    <source>
        <dbReference type="Proteomes" id="UP000746747"/>
    </source>
</evidence>
<comment type="caution">
    <text evidence="2">The sequence shown here is derived from an EMBL/GenBank/DDBJ whole genome shotgun (WGS) entry which is preliminary data.</text>
</comment>
<dbReference type="InterPro" id="IPR038377">
    <property type="entry name" value="Na/Glc_symporter_sf"/>
</dbReference>
<keyword evidence="3" id="KW-1185">Reference proteome</keyword>
<organism evidence="2 3">
    <name type="scientific">Cercopithifilaria johnstoni</name>
    <dbReference type="NCBI Taxonomy" id="2874296"/>
    <lineage>
        <taxon>Eukaryota</taxon>
        <taxon>Metazoa</taxon>
        <taxon>Ecdysozoa</taxon>
        <taxon>Nematoda</taxon>
        <taxon>Chromadorea</taxon>
        <taxon>Rhabditida</taxon>
        <taxon>Spirurina</taxon>
        <taxon>Spiruromorpha</taxon>
        <taxon>Filarioidea</taxon>
        <taxon>Onchocercidae</taxon>
        <taxon>Cercopithifilaria</taxon>
    </lineage>
</organism>
<protein>
    <submittedName>
        <fullName evidence="2">Uncharacterized protein</fullName>
    </submittedName>
</protein>
<proteinExistence type="predicted"/>
<dbReference type="EMBL" id="CAKAEH010001561">
    <property type="protein sequence ID" value="CAG9537585.1"/>
    <property type="molecule type" value="Genomic_DNA"/>
</dbReference>
<keyword evidence="1" id="KW-1133">Transmembrane helix</keyword>
<keyword evidence="1" id="KW-0812">Transmembrane</keyword>
<keyword evidence="1" id="KW-0472">Membrane</keyword>
<evidence type="ECO:0000256" key="1">
    <source>
        <dbReference type="SAM" id="Phobius"/>
    </source>
</evidence>
<evidence type="ECO:0000313" key="2">
    <source>
        <dbReference type="EMBL" id="CAG9537585.1"/>
    </source>
</evidence>
<feature type="transmembrane region" description="Helical" evidence="1">
    <location>
        <begin position="20"/>
        <end position="38"/>
    </location>
</feature>
<gene>
    <name evidence="2" type="ORF">CJOHNSTONI_LOCUS7384</name>
</gene>